<proteinExistence type="predicted"/>
<sequence length="694" mass="71242">MHRNRIRVRPSGSNHLSSGTNSMHHMSFDGTDESLHNCRAAAPQPAESSFAAHNSQAWHVQSSSLPDDANDSGEAWRYARRIASLAYDTVSGVLGVLRAKPCKEVKMSKDNYTPLKALSSPTVPPNTPHISAATSAQSCCGAQQPSDEAHMTDTIELRRPRHSTFQYQALPPQPPVSESAPQMREVPHMHPSMRGSPQYQITVNQYFAAPERDLYPIVFANPDQAAKHSGASAYPSRASLLTVPSSVQGYAKRPRLAFPPAAAEELRVRKAPKTATDTHTLDVSLSNAPSAIPLDSQDNSLTVPIASLAKQRLFGRTKATNKCDAPVTAKPSAPLADAPTAKAPLFGGTATANAAAAPPSPFSFSAKPAEAAPARSAPEAPAFGVSKSNSFVKAGPPAVIPDDNGFAPNADSDDDKDVKSATENAAPAKTSFSFSPLGTKPTFGAAPPSSAGAPPNPFSFSAKPAEAAPARSAPEAPAFGVSKSNSFVKAGPPAVIPDDNGFAPNADSDDDKDVKSATENAAPAKTSFSFSPLGTKPTFGAAPPSSAGAPPNPFSFSAKPAEAAPARSAPGAPAFGVSKSNSFVKAGQPAVIPDDSGFAPNADSDDDTRSNNKRAKAESASPDGGSGAFSFSLSSSLAKPPFGSGLTSAGSPSFGASTGASGTAAKPFSFANPTSTGLFGASYSSGFPFSTAKK</sequence>
<dbReference type="Proteomes" id="UP000319462">
    <property type="component" value="Chromosome 29"/>
</dbReference>
<feature type="region of interest" description="Disordered" evidence="1">
    <location>
        <begin position="394"/>
        <end position="667"/>
    </location>
</feature>
<evidence type="ECO:0000256" key="1">
    <source>
        <dbReference type="SAM" id="MobiDB-lite"/>
    </source>
</evidence>
<accession>A0A3P3ZC27</accession>
<feature type="compositionally biased region" description="Low complexity" evidence="1">
    <location>
        <begin position="628"/>
        <end position="638"/>
    </location>
</feature>
<evidence type="ECO:0000313" key="3">
    <source>
        <dbReference type="Proteomes" id="UP000319462"/>
    </source>
</evidence>
<dbReference type="AlphaFoldDB" id="A0A3P3ZC27"/>
<feature type="compositionally biased region" description="Polar residues" evidence="1">
    <location>
        <begin position="11"/>
        <end position="24"/>
    </location>
</feature>
<name>A0A3P3ZC27_LEIBR</name>
<gene>
    <name evidence="2" type="ORF">LBRM2904_29.2700</name>
</gene>
<feature type="region of interest" description="Disordered" evidence="1">
    <location>
        <begin position="1"/>
        <end position="32"/>
    </location>
</feature>
<dbReference type="EMBL" id="LS997628">
    <property type="protein sequence ID" value="SYZ67786.1"/>
    <property type="molecule type" value="Genomic_DNA"/>
</dbReference>
<feature type="compositionally biased region" description="Low complexity" evidence="1">
    <location>
        <begin position="647"/>
        <end position="665"/>
    </location>
</feature>
<organism evidence="2 3">
    <name type="scientific">Leishmania braziliensis MHOM/BR/75/M2904</name>
    <dbReference type="NCBI Taxonomy" id="420245"/>
    <lineage>
        <taxon>Eukaryota</taxon>
        <taxon>Discoba</taxon>
        <taxon>Euglenozoa</taxon>
        <taxon>Kinetoplastea</taxon>
        <taxon>Metakinetoplastina</taxon>
        <taxon>Trypanosomatida</taxon>
        <taxon>Trypanosomatidae</taxon>
        <taxon>Leishmaniinae</taxon>
        <taxon>Leishmania</taxon>
        <taxon>Leishmania braziliensis species complex</taxon>
    </lineage>
</organism>
<reference evidence="2 3" key="1">
    <citation type="submission" date="2018-09" db="EMBL/GenBank/DDBJ databases">
        <authorList>
            <person name="Peiro R."/>
            <person name="Begona"/>
            <person name="Cbmso G."/>
            <person name="Lopez M."/>
            <person name="Gonzalez S."/>
        </authorList>
    </citation>
    <scope>NUCLEOTIDE SEQUENCE [LARGE SCALE GENOMIC DNA]</scope>
</reference>
<evidence type="ECO:0000313" key="2">
    <source>
        <dbReference type="EMBL" id="SYZ67786.1"/>
    </source>
</evidence>
<feature type="compositionally biased region" description="Low complexity" evidence="1">
    <location>
        <begin position="443"/>
        <end position="479"/>
    </location>
</feature>
<protein>
    <submittedName>
        <fullName evidence="2">Hypothetical_protein</fullName>
    </submittedName>
</protein>
<feature type="compositionally biased region" description="Low complexity" evidence="1">
    <location>
        <begin position="539"/>
        <end position="575"/>
    </location>
</feature>